<comment type="caution">
    <text evidence="1">The sequence shown here is derived from an EMBL/GenBank/DDBJ whole genome shotgun (WGS) entry which is preliminary data.</text>
</comment>
<proteinExistence type="predicted"/>
<evidence type="ECO:0000313" key="1">
    <source>
        <dbReference type="EMBL" id="KAA6381812.1"/>
    </source>
</evidence>
<sequence length="92" mass="10254">MNPPEKPDIVYLLAGEDSTGLEYLRYNVRIVNIQNAAVLDKIPQNSINQIGTVKFDAFEIQNICFSIENEETIIILNIDFIGDLSGGAIKLQ</sequence>
<name>A0A5J4VGX7_9EUKA</name>
<reference evidence="1 2" key="1">
    <citation type="submission" date="2019-03" db="EMBL/GenBank/DDBJ databases">
        <title>Single cell metagenomics reveals metabolic interactions within the superorganism composed of flagellate Streblomastix strix and complex community of Bacteroidetes bacteria on its surface.</title>
        <authorList>
            <person name="Treitli S.C."/>
            <person name="Kolisko M."/>
            <person name="Husnik F."/>
            <person name="Keeling P."/>
            <person name="Hampl V."/>
        </authorList>
    </citation>
    <scope>NUCLEOTIDE SEQUENCE [LARGE SCALE GENOMIC DNA]</scope>
    <source>
        <strain evidence="1">ST1C</strain>
    </source>
</reference>
<dbReference type="AlphaFoldDB" id="A0A5J4VGX7"/>
<organism evidence="1 2">
    <name type="scientific">Streblomastix strix</name>
    <dbReference type="NCBI Taxonomy" id="222440"/>
    <lineage>
        <taxon>Eukaryota</taxon>
        <taxon>Metamonada</taxon>
        <taxon>Preaxostyla</taxon>
        <taxon>Oxymonadida</taxon>
        <taxon>Streblomastigidae</taxon>
        <taxon>Streblomastix</taxon>
    </lineage>
</organism>
<protein>
    <submittedName>
        <fullName evidence="1">Uncharacterized protein</fullName>
    </submittedName>
</protein>
<dbReference type="EMBL" id="SNRW01007115">
    <property type="protein sequence ID" value="KAA6381812.1"/>
    <property type="molecule type" value="Genomic_DNA"/>
</dbReference>
<dbReference type="Proteomes" id="UP000324800">
    <property type="component" value="Unassembled WGS sequence"/>
</dbReference>
<accession>A0A5J4VGX7</accession>
<gene>
    <name evidence="1" type="ORF">EZS28_022660</name>
</gene>
<evidence type="ECO:0000313" key="2">
    <source>
        <dbReference type="Proteomes" id="UP000324800"/>
    </source>
</evidence>